<dbReference type="EMBL" id="FZMP01000206">
    <property type="protein sequence ID" value="SNQ62069.1"/>
    <property type="molecule type" value="Genomic_DNA"/>
</dbReference>
<dbReference type="AlphaFoldDB" id="A0A284VS80"/>
<reference evidence="2" key="1">
    <citation type="submission" date="2017-06" db="EMBL/GenBank/DDBJ databases">
        <authorList>
            <person name="Cremers G."/>
        </authorList>
    </citation>
    <scope>NUCLEOTIDE SEQUENCE [LARGE SCALE GENOMIC DNA]</scope>
</reference>
<protein>
    <submittedName>
        <fullName evidence="1">Uncharacterized protein</fullName>
    </submittedName>
</protein>
<proteinExistence type="predicted"/>
<name>A0A284VS80_9EURY</name>
<keyword evidence="2" id="KW-1185">Reference proteome</keyword>
<dbReference type="Proteomes" id="UP000218615">
    <property type="component" value="Unassembled WGS sequence"/>
</dbReference>
<gene>
    <name evidence="1" type="ORF">MNV_590002</name>
</gene>
<sequence length="42" mass="4667">MLCNRIVAFYGILKVKGTSLEIKGKGLDMSGNRGSNNQRRQI</sequence>
<organism evidence="1 2">
    <name type="scientific">Candidatus Methanoperedens nitratireducens</name>
    <dbReference type="NCBI Taxonomy" id="1392998"/>
    <lineage>
        <taxon>Archaea</taxon>
        <taxon>Methanobacteriati</taxon>
        <taxon>Methanobacteriota</taxon>
        <taxon>Stenosarchaea group</taxon>
        <taxon>Methanomicrobia</taxon>
        <taxon>Methanosarcinales</taxon>
        <taxon>ANME-2 cluster</taxon>
        <taxon>Candidatus Methanoperedentaceae</taxon>
        <taxon>Candidatus Methanoperedens</taxon>
    </lineage>
</organism>
<evidence type="ECO:0000313" key="1">
    <source>
        <dbReference type="EMBL" id="SNQ62069.1"/>
    </source>
</evidence>
<accession>A0A284VS80</accession>
<evidence type="ECO:0000313" key="2">
    <source>
        <dbReference type="Proteomes" id="UP000218615"/>
    </source>
</evidence>